<evidence type="ECO:0000313" key="4">
    <source>
        <dbReference type="Proteomes" id="UP001500897"/>
    </source>
</evidence>
<dbReference type="RefSeq" id="WP_380271630.1">
    <property type="nucleotide sequence ID" value="NZ_JBHTGA010000001.1"/>
</dbReference>
<accession>A0ABN2WSE1</accession>
<comment type="caution">
    <text evidence="3">The sequence shown here is derived from an EMBL/GenBank/DDBJ whole genome shotgun (WGS) entry which is preliminary data.</text>
</comment>
<feature type="transmembrane region" description="Helical" evidence="2">
    <location>
        <begin position="79"/>
        <end position="95"/>
    </location>
</feature>
<feature type="compositionally biased region" description="Low complexity" evidence="1">
    <location>
        <begin position="142"/>
        <end position="155"/>
    </location>
</feature>
<sequence>MSEFREPPRWPLIALRVTAGLTALLALLMPFLAGGFLQGYYPLLDAHRQTAMALSGTALLTAVAGLLVRSLSRGPSGPAVQYGVLTLLCIVQYAFGDERILLLHVPLGVGVFVMAEKFAVEAFKARAGTADADPDAVTGPQAKAGTAVGTEAGAE</sequence>
<dbReference type="Proteomes" id="UP001500897">
    <property type="component" value="Unassembled WGS sequence"/>
</dbReference>
<keyword evidence="2" id="KW-0472">Membrane</keyword>
<keyword evidence="2" id="KW-1133">Transmembrane helix</keyword>
<feature type="transmembrane region" description="Helical" evidence="2">
    <location>
        <begin position="49"/>
        <end position="67"/>
    </location>
</feature>
<gene>
    <name evidence="3" type="ORF">GCM10009759_28380</name>
</gene>
<proteinExistence type="predicted"/>
<keyword evidence="2" id="KW-0812">Transmembrane</keyword>
<dbReference type="EMBL" id="BAAANS010000016">
    <property type="protein sequence ID" value="GAA2097880.1"/>
    <property type="molecule type" value="Genomic_DNA"/>
</dbReference>
<evidence type="ECO:0000256" key="2">
    <source>
        <dbReference type="SAM" id="Phobius"/>
    </source>
</evidence>
<feature type="transmembrane region" description="Helical" evidence="2">
    <location>
        <begin position="12"/>
        <end position="37"/>
    </location>
</feature>
<evidence type="ECO:0008006" key="5">
    <source>
        <dbReference type="Google" id="ProtNLM"/>
    </source>
</evidence>
<reference evidence="3 4" key="1">
    <citation type="journal article" date="2019" name="Int. J. Syst. Evol. Microbiol.">
        <title>The Global Catalogue of Microorganisms (GCM) 10K type strain sequencing project: providing services to taxonomists for standard genome sequencing and annotation.</title>
        <authorList>
            <consortium name="The Broad Institute Genomics Platform"/>
            <consortium name="The Broad Institute Genome Sequencing Center for Infectious Disease"/>
            <person name="Wu L."/>
            <person name="Ma J."/>
        </authorList>
    </citation>
    <scope>NUCLEOTIDE SEQUENCE [LARGE SCALE GENOMIC DNA]</scope>
    <source>
        <strain evidence="3 4">JCM 14559</strain>
    </source>
</reference>
<evidence type="ECO:0000313" key="3">
    <source>
        <dbReference type="EMBL" id="GAA2097880.1"/>
    </source>
</evidence>
<name>A0ABN2WSE1_9ACTN</name>
<feature type="transmembrane region" description="Helical" evidence="2">
    <location>
        <begin position="101"/>
        <end position="120"/>
    </location>
</feature>
<keyword evidence="4" id="KW-1185">Reference proteome</keyword>
<feature type="region of interest" description="Disordered" evidence="1">
    <location>
        <begin position="131"/>
        <end position="155"/>
    </location>
</feature>
<protein>
    <recommendedName>
        <fullName evidence="5">Holin</fullName>
    </recommendedName>
</protein>
<evidence type="ECO:0000256" key="1">
    <source>
        <dbReference type="SAM" id="MobiDB-lite"/>
    </source>
</evidence>
<organism evidence="3 4">
    <name type="scientific">Kitasatospora saccharophila</name>
    <dbReference type="NCBI Taxonomy" id="407973"/>
    <lineage>
        <taxon>Bacteria</taxon>
        <taxon>Bacillati</taxon>
        <taxon>Actinomycetota</taxon>
        <taxon>Actinomycetes</taxon>
        <taxon>Kitasatosporales</taxon>
        <taxon>Streptomycetaceae</taxon>
        <taxon>Kitasatospora</taxon>
    </lineage>
</organism>